<dbReference type="STRING" id="463301.SAMN04487955_102255"/>
<feature type="signal peptide" evidence="1">
    <location>
        <begin position="1"/>
        <end position="25"/>
    </location>
</feature>
<evidence type="ECO:0008006" key="4">
    <source>
        <dbReference type="Google" id="ProtNLM"/>
    </source>
</evidence>
<evidence type="ECO:0000313" key="3">
    <source>
        <dbReference type="Proteomes" id="UP000198693"/>
    </source>
</evidence>
<gene>
    <name evidence="2" type="ORF">SAMN04487955_102255</name>
</gene>
<evidence type="ECO:0000256" key="1">
    <source>
        <dbReference type="SAM" id="SignalP"/>
    </source>
</evidence>
<proteinExistence type="predicted"/>
<dbReference type="EMBL" id="FPBP01000002">
    <property type="protein sequence ID" value="SFU43521.1"/>
    <property type="molecule type" value="Genomic_DNA"/>
</dbReference>
<sequence length="469" mass="50548">MFAVHPLALPATALALLLAATTASADAQRLEADLRALFADRGELEIGEVSEAMVRNRISAEAIRFESDSGERLLLDRYEVRGDYDSPDSVHLEGLSVLDELTELPLLEVERIVMEEPSRAVFPFHESLHSNEVSIGELQVDNLSADMSTEAARRYLGDELDAEGSGRLEIESLHGVELTPSAIGRLELSGIAGHGEGGSELGTGRFTVGSLVMEGLAGLDQQGDERFDSLDMRELMVESDNLVASLERLVADGSMAEGGELRLDALKLDLARMIELAPVDERTQLRMASNVLTDGSGELLMDAVFSGQWETDNGETRLLSDSHIDADNAFRWNLDVDLPVRLPEGVEPERYLAGIEGLDDLEGLTILGGEITNVLSNQGLFGRLAPIMAATQGVSEADFIAQARTQARGFGMMLGPEIGAVLAGLVDMMDGRASELEIRLTLPPDSEIDALSADPLALPVKLSMQVETR</sequence>
<feature type="chain" id="PRO_5011774313" description="AsmA protein" evidence="1">
    <location>
        <begin position="26"/>
        <end position="469"/>
    </location>
</feature>
<protein>
    <recommendedName>
        <fullName evidence="4">AsmA protein</fullName>
    </recommendedName>
</protein>
<accession>A0A1I7G585</accession>
<name>A0A1I7G585_9GAMM</name>
<reference evidence="3" key="1">
    <citation type="submission" date="2016-10" db="EMBL/GenBank/DDBJ databases">
        <authorList>
            <person name="Varghese N."/>
            <person name="Submissions S."/>
        </authorList>
    </citation>
    <scope>NUCLEOTIDE SEQUENCE [LARGE SCALE GENOMIC DNA]</scope>
    <source>
        <strain evidence="3">CGMCC 1.6981</strain>
    </source>
</reference>
<dbReference type="Proteomes" id="UP000198693">
    <property type="component" value="Unassembled WGS sequence"/>
</dbReference>
<keyword evidence="1" id="KW-0732">Signal</keyword>
<keyword evidence="3" id="KW-1185">Reference proteome</keyword>
<dbReference type="RefSeq" id="WP_089793136.1">
    <property type="nucleotide sequence ID" value="NZ_FPBP01000002.1"/>
</dbReference>
<evidence type="ECO:0000313" key="2">
    <source>
        <dbReference type="EMBL" id="SFU43521.1"/>
    </source>
</evidence>
<dbReference type="AlphaFoldDB" id="A0A1I7G585"/>
<organism evidence="2 3">
    <name type="scientific">Halomonas korlensis</name>
    <dbReference type="NCBI Taxonomy" id="463301"/>
    <lineage>
        <taxon>Bacteria</taxon>
        <taxon>Pseudomonadati</taxon>
        <taxon>Pseudomonadota</taxon>
        <taxon>Gammaproteobacteria</taxon>
        <taxon>Oceanospirillales</taxon>
        <taxon>Halomonadaceae</taxon>
        <taxon>Halomonas</taxon>
    </lineage>
</organism>
<dbReference type="OrthoDB" id="6173968at2"/>